<evidence type="ECO:0000313" key="3">
    <source>
        <dbReference type="Proteomes" id="UP000237846"/>
    </source>
</evidence>
<name>A0A2T0Q6X0_9ACTN</name>
<feature type="compositionally biased region" description="Basic residues" evidence="1">
    <location>
        <begin position="245"/>
        <end position="260"/>
    </location>
</feature>
<feature type="compositionally biased region" description="Low complexity" evidence="1">
    <location>
        <begin position="51"/>
        <end position="60"/>
    </location>
</feature>
<dbReference type="EMBL" id="PVZC01000003">
    <property type="protein sequence ID" value="PRX99473.1"/>
    <property type="molecule type" value="Genomic_DNA"/>
</dbReference>
<keyword evidence="3" id="KW-1185">Reference proteome</keyword>
<feature type="compositionally biased region" description="Basic and acidic residues" evidence="1">
    <location>
        <begin position="63"/>
        <end position="73"/>
    </location>
</feature>
<proteinExistence type="predicted"/>
<dbReference type="Proteomes" id="UP000237846">
    <property type="component" value="Unassembled WGS sequence"/>
</dbReference>
<feature type="compositionally biased region" description="Low complexity" evidence="1">
    <location>
        <begin position="263"/>
        <end position="277"/>
    </location>
</feature>
<comment type="caution">
    <text evidence="2">The sequence shown here is derived from an EMBL/GenBank/DDBJ whole genome shotgun (WGS) entry which is preliminary data.</text>
</comment>
<feature type="region of interest" description="Disordered" evidence="1">
    <location>
        <begin position="1"/>
        <end position="174"/>
    </location>
</feature>
<dbReference type="AlphaFoldDB" id="A0A2T0Q6X0"/>
<evidence type="ECO:0000256" key="1">
    <source>
        <dbReference type="SAM" id="MobiDB-lite"/>
    </source>
</evidence>
<sequence length="286" mass="30368">MRAHHGTRATVHSRRSSPPVRGRRPAHPSAPRKPPPRRPAVDPVPHRHVRATATTAAVRPGRGRSEQADDRRGPTATPRPHGSGSLPACGPAIGPVFHRHVRAPQQQRPSGRTKGVRADDRAEPAAVPRPHGMDLPSPACRQPGLGRNPAASHTRSEGAARSGTSSLRQAHTHARLGPVWARTAWPPVGAAIAPRAHGDGPPPGPACMGAIARRARGATTSRRTRPHGIREHPRVRGRPQGTAHHPPRRRKHPRRMRGRRVVPACAAGPPGTLPPAGSVGGRGAPW</sequence>
<feature type="compositionally biased region" description="Basic residues" evidence="1">
    <location>
        <begin position="1"/>
        <end position="26"/>
    </location>
</feature>
<feature type="region of interest" description="Disordered" evidence="1">
    <location>
        <begin position="216"/>
        <end position="286"/>
    </location>
</feature>
<gene>
    <name evidence="2" type="ORF">CLV72_10369</name>
</gene>
<protein>
    <submittedName>
        <fullName evidence="2">Uncharacterized protein</fullName>
    </submittedName>
</protein>
<evidence type="ECO:0000313" key="2">
    <source>
        <dbReference type="EMBL" id="PRX99473.1"/>
    </source>
</evidence>
<reference evidence="2 3" key="1">
    <citation type="submission" date="2018-03" db="EMBL/GenBank/DDBJ databases">
        <title>Genomic Encyclopedia of Archaeal and Bacterial Type Strains, Phase II (KMG-II): from individual species to whole genera.</title>
        <authorList>
            <person name="Goeker M."/>
        </authorList>
    </citation>
    <scope>NUCLEOTIDE SEQUENCE [LARGE SCALE GENOMIC DNA]</scope>
    <source>
        <strain evidence="2 3">DSM 45601</strain>
    </source>
</reference>
<accession>A0A2T0Q6X0</accession>
<organism evidence="2 3">
    <name type="scientific">Allonocardiopsis opalescens</name>
    <dbReference type="NCBI Taxonomy" id="1144618"/>
    <lineage>
        <taxon>Bacteria</taxon>
        <taxon>Bacillati</taxon>
        <taxon>Actinomycetota</taxon>
        <taxon>Actinomycetes</taxon>
        <taxon>Streptosporangiales</taxon>
        <taxon>Allonocardiopsis</taxon>
    </lineage>
</organism>